<dbReference type="InterPro" id="IPR014031">
    <property type="entry name" value="Ketoacyl_synth_C"/>
</dbReference>
<organism evidence="5 6">
    <name type="scientific">Hymenobacter aranciens</name>
    <dbReference type="NCBI Taxonomy" id="3063996"/>
    <lineage>
        <taxon>Bacteria</taxon>
        <taxon>Pseudomonadati</taxon>
        <taxon>Bacteroidota</taxon>
        <taxon>Cytophagia</taxon>
        <taxon>Cytophagales</taxon>
        <taxon>Hymenobacteraceae</taxon>
        <taxon>Hymenobacter</taxon>
    </lineage>
</organism>
<dbReference type="PROSITE" id="PS00098">
    <property type="entry name" value="THIOLASE_1"/>
    <property type="match status" value="1"/>
</dbReference>
<gene>
    <name evidence="5" type="ORF">Q5H93_13760</name>
</gene>
<dbReference type="Pfam" id="PF02801">
    <property type="entry name" value="Ketoacyl-synt_C"/>
    <property type="match status" value="1"/>
</dbReference>
<evidence type="ECO:0000313" key="6">
    <source>
        <dbReference type="Proteomes" id="UP001176429"/>
    </source>
</evidence>
<comment type="similarity">
    <text evidence="1 3">Belongs to the thiolase-like superfamily. Beta-ketoacyl-ACP synthases family.</text>
</comment>
<protein>
    <submittedName>
        <fullName evidence="5">Beta-ketoacyl synthase N-terminal-like domain-containing protein</fullName>
    </submittedName>
</protein>
<dbReference type="Gene3D" id="3.40.47.10">
    <property type="match status" value="2"/>
</dbReference>
<name>A0ABT9BC19_9BACT</name>
<dbReference type="PROSITE" id="PS52004">
    <property type="entry name" value="KS3_2"/>
    <property type="match status" value="1"/>
</dbReference>
<dbReference type="InterPro" id="IPR014030">
    <property type="entry name" value="Ketoacyl_synth_N"/>
</dbReference>
<evidence type="ECO:0000313" key="5">
    <source>
        <dbReference type="EMBL" id="MDO7875804.1"/>
    </source>
</evidence>
<dbReference type="InterPro" id="IPR020841">
    <property type="entry name" value="PKS_Beta-ketoAc_synthase_dom"/>
</dbReference>
<dbReference type="InterPro" id="IPR020615">
    <property type="entry name" value="Thiolase_acyl_enz_int_AS"/>
</dbReference>
<evidence type="ECO:0000256" key="3">
    <source>
        <dbReference type="RuleBase" id="RU003694"/>
    </source>
</evidence>
<dbReference type="RefSeq" id="WP_305007129.1">
    <property type="nucleotide sequence ID" value="NZ_JAUQSY010000008.1"/>
</dbReference>
<dbReference type="PANTHER" id="PTHR11712">
    <property type="entry name" value="POLYKETIDE SYNTHASE-RELATED"/>
    <property type="match status" value="1"/>
</dbReference>
<dbReference type="InterPro" id="IPR016039">
    <property type="entry name" value="Thiolase-like"/>
</dbReference>
<sequence length="384" mass="39650">MVLLAAQNIISPLGLTVEANFAALLANQSAVVEYPQQQLDGSSLWAARLADDWPTALPFALAGSAQLTRFEQVAVASIQAAQAQTAIDLSSPRTVFILATTKGSIDLLAQEPEPSVELLARASLPTSARLIAQTFGNINAPLVVSNACISGLNAIVLAQRLLLAGQYEHAVVVGADLVSEFVYSGFYSFQALCVGRCRPFSADRNGLNLGEAAATVILTTDAAAVASTAPIRVAGGAITNDANHLSGPSRTGQELELAIRRALAAAGTIAENVNVISAHGTATVYNDEMEGKAFALAGLANTPIGSVKGALGHTLGAAGVLEAVLLAQSLQTSTLLPTVGYSEPMPEVRNPVLTTPQTKPLRYGLKTASGFGGCNGALVFERLH</sequence>
<dbReference type="SUPFAM" id="SSF53901">
    <property type="entry name" value="Thiolase-like"/>
    <property type="match status" value="2"/>
</dbReference>
<feature type="domain" description="Ketosynthase family 3 (KS3)" evidence="4">
    <location>
        <begin position="1"/>
        <end position="382"/>
    </location>
</feature>
<dbReference type="SMART" id="SM00825">
    <property type="entry name" value="PKS_KS"/>
    <property type="match status" value="1"/>
</dbReference>
<dbReference type="PANTHER" id="PTHR11712:SF320">
    <property type="entry name" value="BETA-KETOACYL SYNTHASE"/>
    <property type="match status" value="1"/>
</dbReference>
<keyword evidence="2 3" id="KW-0808">Transferase</keyword>
<evidence type="ECO:0000256" key="1">
    <source>
        <dbReference type="ARBA" id="ARBA00008467"/>
    </source>
</evidence>
<keyword evidence="6" id="KW-1185">Reference proteome</keyword>
<dbReference type="Pfam" id="PF00109">
    <property type="entry name" value="ketoacyl-synt"/>
    <property type="match status" value="1"/>
</dbReference>
<proteinExistence type="inferred from homology"/>
<evidence type="ECO:0000259" key="4">
    <source>
        <dbReference type="PROSITE" id="PS52004"/>
    </source>
</evidence>
<dbReference type="Proteomes" id="UP001176429">
    <property type="component" value="Unassembled WGS sequence"/>
</dbReference>
<evidence type="ECO:0000256" key="2">
    <source>
        <dbReference type="ARBA" id="ARBA00022679"/>
    </source>
</evidence>
<reference evidence="5" key="1">
    <citation type="submission" date="2023-07" db="EMBL/GenBank/DDBJ databases">
        <authorList>
            <person name="Kim M.K."/>
        </authorList>
    </citation>
    <scope>NUCLEOTIDE SEQUENCE</scope>
    <source>
        <strain evidence="5">ASUV-10-1</strain>
    </source>
</reference>
<dbReference type="EMBL" id="JAUQSY010000008">
    <property type="protein sequence ID" value="MDO7875804.1"/>
    <property type="molecule type" value="Genomic_DNA"/>
</dbReference>
<dbReference type="InterPro" id="IPR000794">
    <property type="entry name" value="Beta-ketoacyl_synthase"/>
</dbReference>
<comment type="caution">
    <text evidence="5">The sequence shown here is derived from an EMBL/GenBank/DDBJ whole genome shotgun (WGS) entry which is preliminary data.</text>
</comment>
<accession>A0ABT9BC19</accession>